<evidence type="ECO:0000313" key="5">
    <source>
        <dbReference type="Proteomes" id="UP000202922"/>
    </source>
</evidence>
<dbReference type="EMBL" id="FXYE01000002">
    <property type="protein sequence ID" value="SMX42939.1"/>
    <property type="molecule type" value="Genomic_DNA"/>
</dbReference>
<dbReference type="SUPFAM" id="SSF47240">
    <property type="entry name" value="Ferritin-like"/>
    <property type="match status" value="1"/>
</dbReference>
<reference evidence="5" key="1">
    <citation type="submission" date="2017-05" db="EMBL/GenBank/DDBJ databases">
        <authorList>
            <person name="Rodrigo-Torres L."/>
            <person name="Arahal R. D."/>
            <person name="Lucena T."/>
        </authorList>
    </citation>
    <scope>NUCLEOTIDE SEQUENCE [LARGE SCALE GENOMIC DNA]</scope>
    <source>
        <strain evidence="5">CECT 8621</strain>
    </source>
</reference>
<dbReference type="GO" id="GO:0008199">
    <property type="term" value="F:ferric iron binding"/>
    <property type="evidence" value="ECO:0007669"/>
    <property type="project" value="InterPro"/>
</dbReference>
<dbReference type="Pfam" id="PF00210">
    <property type="entry name" value="Ferritin"/>
    <property type="match status" value="1"/>
</dbReference>
<accession>A0A238KJ89</accession>
<dbReference type="GO" id="GO:0003677">
    <property type="term" value="F:DNA binding"/>
    <property type="evidence" value="ECO:0007669"/>
    <property type="project" value="UniProtKB-KW"/>
</dbReference>
<name>A0A238KJ89_9RHOB</name>
<feature type="domain" description="Ferritin/DPS" evidence="3">
    <location>
        <begin position="27"/>
        <end position="163"/>
    </location>
</feature>
<dbReference type="PANTHER" id="PTHR42932">
    <property type="entry name" value="GENERAL STRESS PROTEIN 20U"/>
    <property type="match status" value="1"/>
</dbReference>
<proteinExistence type="inferred from homology"/>
<dbReference type="PRINTS" id="PR01346">
    <property type="entry name" value="HELNAPAPROT"/>
</dbReference>
<dbReference type="Proteomes" id="UP000202922">
    <property type="component" value="Unassembled WGS sequence"/>
</dbReference>
<dbReference type="AlphaFoldDB" id="A0A238KJ89"/>
<evidence type="ECO:0000256" key="1">
    <source>
        <dbReference type="ARBA" id="ARBA00009497"/>
    </source>
</evidence>
<dbReference type="InterPro" id="IPR002177">
    <property type="entry name" value="DPS_DNA-bd"/>
</dbReference>
<protein>
    <submittedName>
        <fullName evidence="4">Metalloregulation DNA-binding stress protein</fullName>
    </submittedName>
</protein>
<dbReference type="InterPro" id="IPR009078">
    <property type="entry name" value="Ferritin-like_SF"/>
</dbReference>
<dbReference type="PIRSF" id="PIRSF005900">
    <property type="entry name" value="Dps"/>
    <property type="match status" value="1"/>
</dbReference>
<dbReference type="CDD" id="cd01043">
    <property type="entry name" value="DPS"/>
    <property type="match status" value="1"/>
</dbReference>
<evidence type="ECO:0000313" key="4">
    <source>
        <dbReference type="EMBL" id="SMX42939.1"/>
    </source>
</evidence>
<evidence type="ECO:0000256" key="2">
    <source>
        <dbReference type="RuleBase" id="RU003875"/>
    </source>
</evidence>
<organism evidence="4 5">
    <name type="scientific">Actibacterium lipolyticum</name>
    <dbReference type="NCBI Taxonomy" id="1524263"/>
    <lineage>
        <taxon>Bacteria</taxon>
        <taxon>Pseudomonadati</taxon>
        <taxon>Pseudomonadota</taxon>
        <taxon>Alphaproteobacteria</taxon>
        <taxon>Rhodobacterales</taxon>
        <taxon>Roseobacteraceae</taxon>
        <taxon>Actibacterium</taxon>
    </lineage>
</organism>
<dbReference type="Gene3D" id="1.20.1260.10">
    <property type="match status" value="1"/>
</dbReference>
<dbReference type="InterPro" id="IPR012347">
    <property type="entry name" value="Ferritin-like"/>
</dbReference>
<gene>
    <name evidence="4" type="primary">mrgA</name>
    <name evidence="4" type="ORF">COL8621_02142</name>
</gene>
<dbReference type="OrthoDB" id="9797687at2"/>
<keyword evidence="4" id="KW-0238">DNA-binding</keyword>
<dbReference type="RefSeq" id="WP_093967331.1">
    <property type="nucleotide sequence ID" value="NZ_FXYE01000002.1"/>
</dbReference>
<comment type="similarity">
    <text evidence="1 2">Belongs to the Dps family.</text>
</comment>
<dbReference type="InterPro" id="IPR008331">
    <property type="entry name" value="Ferritin_DPS_dom"/>
</dbReference>
<sequence>MTDALATIPKARPVNTGVDKPKPVADGLAQALSDTYTLLLKTHIYHWNVEGPLFYAIHTLTEEQYGELFAAADVLAERIRALGQLAPMSVKSVLSGANIDDTPNAPSAEDMVKGLAKDHETLAAEMHDLIKLAEKHSDDVTADLATGRAGAHEKAAWMLRAIAKS</sequence>
<evidence type="ECO:0000259" key="3">
    <source>
        <dbReference type="Pfam" id="PF00210"/>
    </source>
</evidence>
<keyword evidence="5" id="KW-1185">Reference proteome</keyword>
<dbReference type="PANTHER" id="PTHR42932:SF3">
    <property type="entry name" value="DNA PROTECTION DURING STARVATION PROTEIN"/>
    <property type="match status" value="1"/>
</dbReference>